<dbReference type="Gene3D" id="3.30.530.20">
    <property type="match status" value="1"/>
</dbReference>
<dbReference type="Pfam" id="PF08327">
    <property type="entry name" value="AHSA1"/>
    <property type="match status" value="1"/>
</dbReference>
<accession>A0ABU8C9A5</accession>
<evidence type="ECO:0000313" key="4">
    <source>
        <dbReference type="Proteomes" id="UP001375382"/>
    </source>
</evidence>
<name>A0ABU8C9A5_9GAMM</name>
<evidence type="ECO:0000259" key="2">
    <source>
        <dbReference type="Pfam" id="PF08327"/>
    </source>
</evidence>
<dbReference type="InterPro" id="IPR013538">
    <property type="entry name" value="ASHA1/2-like_C"/>
</dbReference>
<dbReference type="Proteomes" id="UP001375382">
    <property type="component" value="Unassembled WGS sequence"/>
</dbReference>
<dbReference type="InterPro" id="IPR023393">
    <property type="entry name" value="START-like_dom_sf"/>
</dbReference>
<dbReference type="RefSeq" id="WP_335736854.1">
    <property type="nucleotide sequence ID" value="NZ_JALAAR010000012.1"/>
</dbReference>
<proteinExistence type="inferred from homology"/>
<evidence type="ECO:0000256" key="1">
    <source>
        <dbReference type="ARBA" id="ARBA00006817"/>
    </source>
</evidence>
<reference evidence="3 4" key="1">
    <citation type="journal article" date="2023" name="Ecotoxicol. Environ. Saf.">
        <title>Mercury remediation potential of mercury-resistant strain Rheinheimera metallidurans sp. nov. isolated from a municipal waste dumping site.</title>
        <authorList>
            <person name="Yadav V."/>
            <person name="Manjhi A."/>
            <person name="Vadakedath N."/>
        </authorList>
    </citation>
    <scope>NUCLEOTIDE SEQUENCE [LARGE SCALE GENOMIC DNA]</scope>
    <source>
        <strain evidence="3 4">E-49</strain>
    </source>
</reference>
<gene>
    <name evidence="3" type="ORF">MN202_14495</name>
</gene>
<comment type="similarity">
    <text evidence="1">Belongs to the AHA1 family.</text>
</comment>
<protein>
    <submittedName>
        <fullName evidence="3">SRPBCC domain-containing protein</fullName>
    </submittedName>
</protein>
<sequence length="170" mass="19124">MTDSNRLVSKIVINGALETIWRELTKSDEPQAAVFNAWLHTQALVPGASLQMRTGDGRNVLVIGKVVEFEPPYRFVHTFRFTQYDDPECTVTYQLKQLEQGVEVSLIVDNLPLGSRTAKDMQGGSTMILNTLKAVVETGRPTLGTRIMYALFSKLGFMLPKRTRAEHWPL</sequence>
<keyword evidence="4" id="KW-1185">Reference proteome</keyword>
<comment type="caution">
    <text evidence="3">The sequence shown here is derived from an EMBL/GenBank/DDBJ whole genome shotgun (WGS) entry which is preliminary data.</text>
</comment>
<feature type="domain" description="Activator of Hsp90 ATPase homologue 1/2-like C-terminal" evidence="2">
    <location>
        <begin position="18"/>
        <end position="137"/>
    </location>
</feature>
<evidence type="ECO:0000313" key="3">
    <source>
        <dbReference type="EMBL" id="MEH8018448.1"/>
    </source>
</evidence>
<dbReference type="EMBL" id="JALAAR010000012">
    <property type="protein sequence ID" value="MEH8018448.1"/>
    <property type="molecule type" value="Genomic_DNA"/>
</dbReference>
<dbReference type="SUPFAM" id="SSF55961">
    <property type="entry name" value="Bet v1-like"/>
    <property type="match status" value="1"/>
</dbReference>
<organism evidence="3 4">
    <name type="scientific">Rheinheimera muenzenbergensis</name>
    <dbReference type="NCBI Taxonomy" id="1193628"/>
    <lineage>
        <taxon>Bacteria</taxon>
        <taxon>Pseudomonadati</taxon>
        <taxon>Pseudomonadota</taxon>
        <taxon>Gammaproteobacteria</taxon>
        <taxon>Chromatiales</taxon>
        <taxon>Chromatiaceae</taxon>
        <taxon>Rheinheimera</taxon>
    </lineage>
</organism>